<feature type="region of interest" description="Disordered" evidence="1">
    <location>
        <begin position="1"/>
        <end position="22"/>
    </location>
</feature>
<reference evidence="2 3" key="1">
    <citation type="submission" date="2018-11" db="EMBL/GenBank/DDBJ databases">
        <authorList>
            <consortium name="Pathogen Informatics"/>
        </authorList>
    </citation>
    <scope>NUCLEOTIDE SEQUENCE [LARGE SCALE GENOMIC DNA]</scope>
</reference>
<evidence type="ECO:0000313" key="3">
    <source>
        <dbReference type="Proteomes" id="UP000270094"/>
    </source>
</evidence>
<proteinExistence type="predicted"/>
<sequence>MRPAAREGEFGVGGDSPGVVGAERGVHTESVIPLMRDPWRPVQPDTDLDDIQRRRYDFELSFLLHAVQAIKLIPQT</sequence>
<keyword evidence="3" id="KW-1185">Reference proteome</keyword>
<dbReference type="AlphaFoldDB" id="A0A3P7ITE6"/>
<gene>
    <name evidence="2" type="ORF">SVUK_LOCUS8374</name>
</gene>
<dbReference type="EMBL" id="UYYB01030261">
    <property type="protein sequence ID" value="VDM73376.1"/>
    <property type="molecule type" value="Genomic_DNA"/>
</dbReference>
<name>A0A3P7ITE6_STRVU</name>
<organism evidence="2 3">
    <name type="scientific">Strongylus vulgaris</name>
    <name type="common">Blood worm</name>
    <dbReference type="NCBI Taxonomy" id="40348"/>
    <lineage>
        <taxon>Eukaryota</taxon>
        <taxon>Metazoa</taxon>
        <taxon>Ecdysozoa</taxon>
        <taxon>Nematoda</taxon>
        <taxon>Chromadorea</taxon>
        <taxon>Rhabditida</taxon>
        <taxon>Rhabditina</taxon>
        <taxon>Rhabditomorpha</taxon>
        <taxon>Strongyloidea</taxon>
        <taxon>Strongylidae</taxon>
        <taxon>Strongylus</taxon>
    </lineage>
</organism>
<evidence type="ECO:0000313" key="2">
    <source>
        <dbReference type="EMBL" id="VDM73376.1"/>
    </source>
</evidence>
<protein>
    <submittedName>
        <fullName evidence="2">Uncharacterized protein</fullName>
    </submittedName>
</protein>
<evidence type="ECO:0000256" key="1">
    <source>
        <dbReference type="SAM" id="MobiDB-lite"/>
    </source>
</evidence>
<accession>A0A3P7ITE6</accession>
<dbReference type="Proteomes" id="UP000270094">
    <property type="component" value="Unassembled WGS sequence"/>
</dbReference>